<dbReference type="OrthoDB" id="2135342at2759"/>
<dbReference type="Proteomes" id="UP000193920">
    <property type="component" value="Unassembled WGS sequence"/>
</dbReference>
<feature type="region of interest" description="Disordered" evidence="1">
    <location>
        <begin position="214"/>
        <end position="242"/>
    </location>
</feature>
<dbReference type="EMBL" id="MCOG01000304">
    <property type="protein sequence ID" value="ORY20058.1"/>
    <property type="molecule type" value="Genomic_DNA"/>
</dbReference>
<feature type="compositionally biased region" description="Low complexity" evidence="1">
    <location>
        <begin position="232"/>
        <end position="242"/>
    </location>
</feature>
<organism evidence="2 3">
    <name type="scientific">Neocallimastix californiae</name>
    <dbReference type="NCBI Taxonomy" id="1754190"/>
    <lineage>
        <taxon>Eukaryota</taxon>
        <taxon>Fungi</taxon>
        <taxon>Fungi incertae sedis</taxon>
        <taxon>Chytridiomycota</taxon>
        <taxon>Chytridiomycota incertae sedis</taxon>
        <taxon>Neocallimastigomycetes</taxon>
        <taxon>Neocallimastigales</taxon>
        <taxon>Neocallimastigaceae</taxon>
        <taxon>Neocallimastix</taxon>
    </lineage>
</organism>
<sequence>MKDIMFYKNLPKEITYRISKYSLNVFFLCLGNQLSEKDVIDLFKDYDYSKDEYFDIIEYSLIPTLLYFNKFSYYENLNLNWSVNDTVLAYYAIKYKRYSIIQRPFFIDKLFLEGLIKNYPEAVMAIGHYLYYIPEDNCYTFFKMHHCKGQNVFRPSKYPIQFKNKEVYYEILKELLPEYKTYERYIYGSPALIEHLNNVFDIGKIVNQVEEKNCSLKSPSPGSSPVDDRKSYNSSGSSSCSSQEINKFYPYLYDYLFLFDSSNAYSKEKIFKLTMNSWNCSLVSLILCDVFRGKNYGIRRSNEENMEYKKCLINAKRIVNGYTLEDDLLQYRLIKDRNYLALENLFDVYYKILEYDNSKSSYYRIDHLFHIFFPTIVLLIINQDVKGLKAYTSLLIHKHWIEHVITLFDYALEFYNQIKLDKFPNQIEKLKRKHCCEVKHYKEKLNKFLGGK</sequence>
<dbReference type="AlphaFoldDB" id="A0A1Y2AC02"/>
<name>A0A1Y2AC02_9FUNG</name>
<evidence type="ECO:0000313" key="2">
    <source>
        <dbReference type="EMBL" id="ORY20058.1"/>
    </source>
</evidence>
<comment type="caution">
    <text evidence="2">The sequence shown here is derived from an EMBL/GenBank/DDBJ whole genome shotgun (WGS) entry which is preliminary data.</text>
</comment>
<keyword evidence="3" id="KW-1185">Reference proteome</keyword>
<evidence type="ECO:0000313" key="3">
    <source>
        <dbReference type="Proteomes" id="UP000193920"/>
    </source>
</evidence>
<reference evidence="2 3" key="1">
    <citation type="submission" date="2016-08" db="EMBL/GenBank/DDBJ databases">
        <title>A Parts List for Fungal Cellulosomes Revealed by Comparative Genomics.</title>
        <authorList>
            <consortium name="DOE Joint Genome Institute"/>
            <person name="Haitjema C.H."/>
            <person name="Gilmore S.P."/>
            <person name="Henske J.K."/>
            <person name="Solomon K.V."/>
            <person name="De Groot R."/>
            <person name="Kuo A."/>
            <person name="Mondo S.J."/>
            <person name="Salamov A.A."/>
            <person name="Labutti K."/>
            <person name="Zhao Z."/>
            <person name="Chiniquy J."/>
            <person name="Barry K."/>
            <person name="Brewer H.M."/>
            <person name="Purvine S.O."/>
            <person name="Wright A.T."/>
            <person name="Boxma B."/>
            <person name="Van Alen T."/>
            <person name="Hackstein J.H."/>
            <person name="Baker S.E."/>
            <person name="Grigoriev I.V."/>
            <person name="O'Malley M.A."/>
        </authorList>
    </citation>
    <scope>NUCLEOTIDE SEQUENCE [LARGE SCALE GENOMIC DNA]</scope>
    <source>
        <strain evidence="2 3">G1</strain>
    </source>
</reference>
<proteinExistence type="predicted"/>
<gene>
    <name evidence="2" type="ORF">LY90DRAFT_708064</name>
</gene>
<evidence type="ECO:0000256" key="1">
    <source>
        <dbReference type="SAM" id="MobiDB-lite"/>
    </source>
</evidence>
<protein>
    <submittedName>
        <fullName evidence="2">Uncharacterized protein</fullName>
    </submittedName>
</protein>
<accession>A0A1Y2AC02</accession>